<keyword evidence="6 9" id="KW-1133">Transmembrane helix</keyword>
<dbReference type="InterPro" id="IPR007594">
    <property type="entry name" value="RFT1"/>
</dbReference>
<comment type="subcellular location">
    <subcellularLocation>
        <location evidence="1 9">Endoplasmic reticulum membrane</location>
        <topology evidence="1 9">Multi-pass membrane protein</topology>
    </subcellularLocation>
</comment>
<comment type="caution">
    <text evidence="9">Lacks conserved residue(s) required for the propagation of feature annotation.</text>
</comment>
<evidence type="ECO:0000256" key="2">
    <source>
        <dbReference type="ARBA" id="ARBA00004922"/>
    </source>
</evidence>
<evidence type="ECO:0000256" key="4">
    <source>
        <dbReference type="ARBA" id="ARBA00022692"/>
    </source>
</evidence>
<dbReference type="PANTHER" id="PTHR13117:SF5">
    <property type="entry name" value="PROTEIN RFT1 HOMOLOG"/>
    <property type="match status" value="1"/>
</dbReference>
<keyword evidence="11" id="KW-1185">Reference proteome</keyword>
<reference evidence="10 11" key="1">
    <citation type="submission" date="2020-08" db="EMBL/GenBank/DDBJ databases">
        <title>Plant Genome Project.</title>
        <authorList>
            <person name="Zhang R.-G."/>
        </authorList>
    </citation>
    <scope>NUCLEOTIDE SEQUENCE [LARGE SCALE GENOMIC DNA]</scope>
    <source>
        <tissue evidence="10">Rhizome</tissue>
    </source>
</reference>
<evidence type="ECO:0000256" key="3">
    <source>
        <dbReference type="ARBA" id="ARBA00010288"/>
    </source>
</evidence>
<evidence type="ECO:0000256" key="8">
    <source>
        <dbReference type="ARBA" id="ARBA00045912"/>
    </source>
</evidence>
<keyword evidence="4 9" id="KW-0812">Transmembrane</keyword>
<sequence>MCTMLYAVQFHLFVTSILFLSREGFRRACMRTDVGRYAFSSRKGGCYEATKFEDRGGEWDVATVIILKLQALCLDLVKLKSSINNSSMEEDAARLLKVAWLTFPIGILFTSAACLFVFWFQKLTFSDAYAQAILIHDEKEELQMRNNLSFATDIEEAFVADKEESRQRGRIEALFIVVKKEERCVLQMRHLLQTCKNQGLQMKVVAGEGLACILELLSEPVYILSQNFLLLKLRLIVETAATLLRCMTTYILIFRKPNLEKGIVFALSQASYGSCLLLGYWAYFLLSRTVRYSDLFPFRISNFYFDKYLLKMCLLFTGQSFQKLILQEGEKMVLVWLDTPYNQAVYGLVDKLGSLVVRMIFLPFEESSFSTFAKMASGESSQRIVRLGNSLMEALKLVMLIGLLVMAFGPSYSFTLIRLLYGSKWSDGEAPAALRYYFLYVVTLAMNGTSEAFLHAIANERQIQKSNNLMFVFSGIYVALNIIMVRSAGAIGLIAANSLSILHNEFPPSMTVSPSFSLSRCLPSGWEILLLSCIITLVSERVLLDKENFWQTLPAHLAVGFTCFCISSIVIYRREKQFIKKIIGMHKHID</sequence>
<dbReference type="Proteomes" id="UP000734854">
    <property type="component" value="Unassembled WGS sequence"/>
</dbReference>
<feature type="transmembrane region" description="Helical" evidence="9">
    <location>
        <begin position="553"/>
        <end position="572"/>
    </location>
</feature>
<feature type="transmembrane region" description="Helical" evidence="9">
    <location>
        <begin position="6"/>
        <end position="21"/>
    </location>
</feature>
<name>A0A8J5L9T4_ZINOF</name>
<comment type="similarity">
    <text evidence="3 9">Belongs to the RFT1 family.</text>
</comment>
<protein>
    <recommendedName>
        <fullName evidence="9">Protein RFT1 homolog</fullName>
    </recommendedName>
</protein>
<keyword evidence="7 9" id="KW-0472">Membrane</keyword>
<feature type="transmembrane region" description="Helical" evidence="9">
    <location>
        <begin position="437"/>
        <end position="457"/>
    </location>
</feature>
<feature type="transmembrane region" description="Helical" evidence="9">
    <location>
        <begin position="265"/>
        <end position="286"/>
    </location>
</feature>
<dbReference type="GO" id="GO:0006488">
    <property type="term" value="P:dolichol-linked oligosaccharide biosynthetic process"/>
    <property type="evidence" value="ECO:0007669"/>
    <property type="project" value="InterPro"/>
</dbReference>
<feature type="transmembrane region" description="Helical" evidence="9">
    <location>
        <begin position="98"/>
        <end position="120"/>
    </location>
</feature>
<comment type="caution">
    <text evidence="10">The sequence shown here is derived from an EMBL/GenBank/DDBJ whole genome shotgun (WGS) entry which is preliminary data.</text>
</comment>
<dbReference type="PANTHER" id="PTHR13117">
    <property type="entry name" value="ENDOPLASMIC RETICULUM MULTISPAN TRANSMEMBRANE PROTEIN-RELATED"/>
    <property type="match status" value="1"/>
</dbReference>
<dbReference type="AlphaFoldDB" id="A0A8J5L9T4"/>
<evidence type="ECO:0000256" key="1">
    <source>
        <dbReference type="ARBA" id="ARBA00004477"/>
    </source>
</evidence>
<dbReference type="Pfam" id="PF04506">
    <property type="entry name" value="Rft-1"/>
    <property type="match status" value="2"/>
</dbReference>
<organism evidence="10 11">
    <name type="scientific">Zingiber officinale</name>
    <name type="common">Ginger</name>
    <name type="synonym">Amomum zingiber</name>
    <dbReference type="NCBI Taxonomy" id="94328"/>
    <lineage>
        <taxon>Eukaryota</taxon>
        <taxon>Viridiplantae</taxon>
        <taxon>Streptophyta</taxon>
        <taxon>Embryophyta</taxon>
        <taxon>Tracheophyta</taxon>
        <taxon>Spermatophyta</taxon>
        <taxon>Magnoliopsida</taxon>
        <taxon>Liliopsida</taxon>
        <taxon>Zingiberales</taxon>
        <taxon>Zingiberaceae</taxon>
        <taxon>Zingiber</taxon>
    </lineage>
</organism>
<gene>
    <name evidence="10" type="ORF">ZIOFF_023274</name>
</gene>
<accession>A0A8J5L9T4</accession>
<evidence type="ECO:0000256" key="5">
    <source>
        <dbReference type="ARBA" id="ARBA00022824"/>
    </source>
</evidence>
<dbReference type="EMBL" id="JACMSC010000006">
    <property type="protein sequence ID" value="KAG6519766.1"/>
    <property type="molecule type" value="Genomic_DNA"/>
</dbReference>
<evidence type="ECO:0000313" key="11">
    <source>
        <dbReference type="Proteomes" id="UP000734854"/>
    </source>
</evidence>
<dbReference type="GO" id="GO:0034203">
    <property type="term" value="P:glycolipid translocation"/>
    <property type="evidence" value="ECO:0007669"/>
    <property type="project" value="TreeGrafter"/>
</dbReference>
<evidence type="ECO:0000313" key="10">
    <source>
        <dbReference type="EMBL" id="KAG6519766.1"/>
    </source>
</evidence>
<evidence type="ECO:0000256" key="7">
    <source>
        <dbReference type="ARBA" id="ARBA00023136"/>
    </source>
</evidence>
<proteinExistence type="inferred from homology"/>
<comment type="pathway">
    <text evidence="2">Protein modification; protein glycosylation.</text>
</comment>
<keyword evidence="5" id="KW-0256">Endoplasmic reticulum</keyword>
<evidence type="ECO:0000256" key="6">
    <source>
        <dbReference type="ARBA" id="ARBA00022989"/>
    </source>
</evidence>
<feature type="transmembrane region" description="Helical" evidence="9">
    <location>
        <begin position="469"/>
        <end position="496"/>
    </location>
</feature>
<comment type="function">
    <text evidence="8 9">Intramembrane glycolipid transporter that operates in the biosynthetic pathway of dolichol-linked oligosaccharides, the glycan precursors employed in protein asparagine (N)-glycosylation. The sequential addition of sugars to dolichol pyrophosphate produces dolichol-linked oligosaccharides containing fourteen sugars, including two GlcNAcs, nine mannoses and three glucoses. Once assembled, the oligosaccharide is transferred from the lipid to nascent proteins by oligosaccharyltransferases. The assembly of dolichol-linked oligosaccharides begins on the cytosolic side of the endoplasmic reticulum membrane and finishes in its lumen. RFT1 could mediate the translocation of the cytosolically oriented intermediate DolPP-GlcNAc2Man5, produced by ALG11, into the ER lumen where dolichol-linked oligosaccharides assembly continues. However, the intramembrane lipid transporter activity could not be confirmed in vitro.</text>
</comment>
<evidence type="ECO:0000256" key="9">
    <source>
        <dbReference type="RuleBase" id="RU365067"/>
    </source>
</evidence>
<feature type="transmembrane region" description="Helical" evidence="9">
    <location>
        <begin position="397"/>
        <end position="417"/>
    </location>
</feature>
<dbReference type="GO" id="GO:0005789">
    <property type="term" value="C:endoplasmic reticulum membrane"/>
    <property type="evidence" value="ECO:0007669"/>
    <property type="project" value="UniProtKB-SubCell"/>
</dbReference>